<feature type="domain" description="PPIase cyclophilin-type" evidence="12">
    <location>
        <begin position="7"/>
        <end position="170"/>
    </location>
</feature>
<evidence type="ECO:0000256" key="1">
    <source>
        <dbReference type="ARBA" id="ARBA00000971"/>
    </source>
</evidence>
<dbReference type="EC" id="5.2.1.8" evidence="4"/>
<evidence type="ECO:0000313" key="13">
    <source>
        <dbReference type="EMBL" id="ORY92196.1"/>
    </source>
</evidence>
<dbReference type="GO" id="GO:0042026">
    <property type="term" value="P:protein refolding"/>
    <property type="evidence" value="ECO:0007669"/>
    <property type="project" value="UniProtKB-ARBA"/>
</dbReference>
<dbReference type="FunFam" id="1.25.40.10:FF:000029">
    <property type="entry name" value="peptidyl-prolyl cis-trans isomerase D"/>
    <property type="match status" value="1"/>
</dbReference>
<dbReference type="InParanoid" id="A0A1X2H3A2"/>
<dbReference type="PANTHER" id="PTHR11071">
    <property type="entry name" value="PEPTIDYL-PROLYL CIS-TRANS ISOMERASE"/>
    <property type="match status" value="1"/>
</dbReference>
<dbReference type="GO" id="GO:0016018">
    <property type="term" value="F:cyclosporin A binding"/>
    <property type="evidence" value="ECO:0007669"/>
    <property type="project" value="TreeGrafter"/>
</dbReference>
<proteinExistence type="inferred from homology"/>
<evidence type="ECO:0000256" key="9">
    <source>
        <dbReference type="ARBA" id="ARBA00023235"/>
    </source>
</evidence>
<comment type="subcellular location">
    <subcellularLocation>
        <location evidence="2">Cytoplasm</location>
    </subcellularLocation>
</comment>
<keyword evidence="14" id="KW-1185">Reference proteome</keyword>
<evidence type="ECO:0000256" key="3">
    <source>
        <dbReference type="ARBA" id="ARBA00010898"/>
    </source>
</evidence>
<dbReference type="FunCoup" id="A0A1X2H3A2">
    <property type="interactions" value="691"/>
</dbReference>
<protein>
    <recommendedName>
        <fullName evidence="4">peptidylprolyl isomerase</fullName>
        <ecNumber evidence="4">5.2.1.8</ecNumber>
    </recommendedName>
</protein>
<dbReference type="PRINTS" id="PR00153">
    <property type="entry name" value="CSAPPISMRASE"/>
</dbReference>
<comment type="similarity">
    <text evidence="3">Belongs to the cyclophilin-type PPIase family. PPIase D subfamily.</text>
</comment>
<dbReference type="STRING" id="13706.A0A1X2H3A2"/>
<dbReference type="InterPro" id="IPR020892">
    <property type="entry name" value="Cyclophilin-type_PPIase_CS"/>
</dbReference>
<dbReference type="Pfam" id="PF13181">
    <property type="entry name" value="TPR_8"/>
    <property type="match status" value="1"/>
</dbReference>
<comment type="catalytic activity">
    <reaction evidence="1">
        <text>[protein]-peptidylproline (omega=180) = [protein]-peptidylproline (omega=0)</text>
        <dbReference type="Rhea" id="RHEA:16237"/>
        <dbReference type="Rhea" id="RHEA-COMP:10747"/>
        <dbReference type="Rhea" id="RHEA-COMP:10748"/>
        <dbReference type="ChEBI" id="CHEBI:83833"/>
        <dbReference type="ChEBI" id="CHEBI:83834"/>
        <dbReference type="EC" id="5.2.1.8"/>
    </reaction>
</comment>
<dbReference type="EMBL" id="MCGN01000010">
    <property type="protein sequence ID" value="ORY92196.1"/>
    <property type="molecule type" value="Genomic_DNA"/>
</dbReference>
<keyword evidence="7 10" id="KW-0802">TPR repeat</keyword>
<evidence type="ECO:0000256" key="2">
    <source>
        <dbReference type="ARBA" id="ARBA00004496"/>
    </source>
</evidence>
<dbReference type="AlphaFoldDB" id="A0A1X2H3A2"/>
<accession>A0A1X2H3A2</accession>
<keyword evidence="8" id="KW-0697">Rotamase</keyword>
<comment type="caution">
    <text evidence="13">The sequence shown here is derived from an EMBL/GenBank/DDBJ whole genome shotgun (WGS) entry which is preliminary data.</text>
</comment>
<keyword evidence="6" id="KW-0677">Repeat</keyword>
<feature type="repeat" description="TPR" evidence="10">
    <location>
        <begin position="302"/>
        <end position="335"/>
    </location>
</feature>
<dbReference type="InterPro" id="IPR002130">
    <property type="entry name" value="Cyclophilin-type_PPIase_dom"/>
</dbReference>
<dbReference type="PROSITE" id="PS50005">
    <property type="entry name" value="TPR"/>
    <property type="match status" value="2"/>
</dbReference>
<dbReference type="PANTHER" id="PTHR11071:SF561">
    <property type="entry name" value="PEPTIDYL-PROLYL CIS-TRANS ISOMERASE D-RELATED"/>
    <property type="match status" value="1"/>
</dbReference>
<dbReference type="SUPFAM" id="SSF50891">
    <property type="entry name" value="Cyclophilin-like"/>
    <property type="match status" value="1"/>
</dbReference>
<evidence type="ECO:0000256" key="11">
    <source>
        <dbReference type="SAM" id="MobiDB-lite"/>
    </source>
</evidence>
<gene>
    <name evidence="13" type="ORF">BCR43DRAFT_497951</name>
</gene>
<dbReference type="Proteomes" id="UP000242180">
    <property type="component" value="Unassembled WGS sequence"/>
</dbReference>
<name>A0A1X2H3A2_SYNRA</name>
<evidence type="ECO:0000256" key="4">
    <source>
        <dbReference type="ARBA" id="ARBA00013194"/>
    </source>
</evidence>
<dbReference type="PROSITE" id="PS50072">
    <property type="entry name" value="CSA_PPIASE_2"/>
    <property type="match status" value="1"/>
</dbReference>
<keyword evidence="9 13" id="KW-0413">Isomerase</keyword>
<dbReference type="InterPro" id="IPR019734">
    <property type="entry name" value="TPR_rpt"/>
</dbReference>
<dbReference type="SMART" id="SM00028">
    <property type="entry name" value="TPR"/>
    <property type="match status" value="3"/>
</dbReference>
<dbReference type="Gene3D" id="2.40.100.10">
    <property type="entry name" value="Cyclophilin-like"/>
    <property type="match status" value="1"/>
</dbReference>
<evidence type="ECO:0000313" key="14">
    <source>
        <dbReference type="Proteomes" id="UP000242180"/>
    </source>
</evidence>
<evidence type="ECO:0000259" key="12">
    <source>
        <dbReference type="PROSITE" id="PS50072"/>
    </source>
</evidence>
<dbReference type="PROSITE" id="PS00170">
    <property type="entry name" value="CSA_PPIASE_1"/>
    <property type="match status" value="1"/>
</dbReference>
<keyword evidence="5" id="KW-0963">Cytoplasm</keyword>
<sequence length="365" mass="40199">MANPRVYFDITIGGEPAGRIVFELFKDVVPKTAENFRALCTGEKGVGQSGKPLWYKGSTFHRVIKNFMCQGGDFTAGNGTGGESIYGEKFADENFELKHDRPFLLSMANAGPDTNGSQFFITTVATHHLDQKHVVFGQVLKGKSVVRTIEHMEKVSEKPVQDVVIADCGEIPEGADDGVPDKPADGDAYEDFPEDQEDAKETAQIIKIAGDIKAIGNEYFKKGNYLEASKKYQKALRYLNEKPAFDDEDGEDVRKDYAAVKIPCHLNRAMCAIKTGGYAQAVASATAVLEYDAKYTKDSDRTKAYFRRGLARASSKDETGALKDFEEAAKLDPSDGAIKRELQNAKQKAAQRKQKEKAAFSKMFG</sequence>
<dbReference type="OrthoDB" id="407558at2759"/>
<evidence type="ECO:0000256" key="5">
    <source>
        <dbReference type="ARBA" id="ARBA00022490"/>
    </source>
</evidence>
<dbReference type="InterPro" id="IPR029000">
    <property type="entry name" value="Cyclophilin-like_dom_sf"/>
</dbReference>
<dbReference type="CDD" id="cd01926">
    <property type="entry name" value="cyclophilin_ABH_like"/>
    <property type="match status" value="1"/>
</dbReference>
<feature type="region of interest" description="Disordered" evidence="11">
    <location>
        <begin position="343"/>
        <end position="365"/>
    </location>
</feature>
<reference evidence="13 14" key="1">
    <citation type="submission" date="2016-07" db="EMBL/GenBank/DDBJ databases">
        <title>Pervasive Adenine N6-methylation of Active Genes in Fungi.</title>
        <authorList>
            <consortium name="DOE Joint Genome Institute"/>
            <person name="Mondo S.J."/>
            <person name="Dannebaum R.O."/>
            <person name="Kuo R.C."/>
            <person name="Labutti K."/>
            <person name="Haridas S."/>
            <person name="Kuo A."/>
            <person name="Salamov A."/>
            <person name="Ahrendt S.R."/>
            <person name="Lipzen A."/>
            <person name="Sullivan W."/>
            <person name="Andreopoulos W.B."/>
            <person name="Clum A."/>
            <person name="Lindquist E."/>
            <person name="Daum C."/>
            <person name="Ramamoorthy G.K."/>
            <person name="Gryganskyi A."/>
            <person name="Culley D."/>
            <person name="Magnuson J.K."/>
            <person name="James T.Y."/>
            <person name="O'Malley M.A."/>
            <person name="Stajich J.E."/>
            <person name="Spatafora J.W."/>
            <person name="Visel A."/>
            <person name="Grigoriev I.V."/>
        </authorList>
    </citation>
    <scope>NUCLEOTIDE SEQUENCE [LARGE SCALE GENOMIC DNA]</scope>
    <source>
        <strain evidence="13 14">NRRL 2496</strain>
    </source>
</reference>
<dbReference type="GO" id="GO:0003755">
    <property type="term" value="F:peptidyl-prolyl cis-trans isomerase activity"/>
    <property type="evidence" value="ECO:0007669"/>
    <property type="project" value="UniProtKB-KW"/>
</dbReference>
<feature type="repeat" description="TPR" evidence="10">
    <location>
        <begin position="209"/>
        <end position="242"/>
    </location>
</feature>
<dbReference type="SUPFAM" id="SSF48452">
    <property type="entry name" value="TPR-like"/>
    <property type="match status" value="1"/>
</dbReference>
<dbReference type="OMA" id="EMEQNCN"/>
<dbReference type="FunFam" id="2.40.100.10:FF:000009">
    <property type="entry name" value="Peptidyl-prolyl cis-trans isomerase D"/>
    <property type="match status" value="1"/>
</dbReference>
<evidence type="ECO:0000256" key="6">
    <source>
        <dbReference type="ARBA" id="ARBA00022737"/>
    </source>
</evidence>
<evidence type="ECO:0000256" key="7">
    <source>
        <dbReference type="ARBA" id="ARBA00022803"/>
    </source>
</evidence>
<evidence type="ECO:0000256" key="8">
    <source>
        <dbReference type="ARBA" id="ARBA00023110"/>
    </source>
</evidence>
<dbReference type="Pfam" id="PF00160">
    <property type="entry name" value="Pro_isomerase"/>
    <property type="match status" value="1"/>
</dbReference>
<dbReference type="GO" id="GO:0005737">
    <property type="term" value="C:cytoplasm"/>
    <property type="evidence" value="ECO:0007669"/>
    <property type="project" value="UniProtKB-SubCell"/>
</dbReference>
<organism evidence="13 14">
    <name type="scientific">Syncephalastrum racemosum</name>
    <name type="common">Filamentous fungus</name>
    <dbReference type="NCBI Taxonomy" id="13706"/>
    <lineage>
        <taxon>Eukaryota</taxon>
        <taxon>Fungi</taxon>
        <taxon>Fungi incertae sedis</taxon>
        <taxon>Mucoromycota</taxon>
        <taxon>Mucoromycotina</taxon>
        <taxon>Mucoromycetes</taxon>
        <taxon>Mucorales</taxon>
        <taxon>Syncephalastraceae</taxon>
        <taxon>Syncephalastrum</taxon>
    </lineage>
</organism>
<evidence type="ECO:0000256" key="10">
    <source>
        <dbReference type="PROSITE-ProRule" id="PRU00339"/>
    </source>
</evidence>
<dbReference type="InterPro" id="IPR011990">
    <property type="entry name" value="TPR-like_helical_dom_sf"/>
</dbReference>
<dbReference type="Gene3D" id="1.25.40.10">
    <property type="entry name" value="Tetratricopeptide repeat domain"/>
    <property type="match status" value="1"/>
</dbReference>